<dbReference type="EMBL" id="BMLY01000004">
    <property type="protein sequence ID" value="GGP26848.1"/>
    <property type="molecule type" value="Genomic_DNA"/>
</dbReference>
<dbReference type="Proteomes" id="UP000621859">
    <property type="component" value="Unassembled WGS sequence"/>
</dbReference>
<evidence type="ECO:0000313" key="2">
    <source>
        <dbReference type="Proteomes" id="UP000621859"/>
    </source>
</evidence>
<protein>
    <submittedName>
        <fullName evidence="1">Uncharacterized protein</fullName>
    </submittedName>
</protein>
<evidence type="ECO:0000313" key="1">
    <source>
        <dbReference type="EMBL" id="GGP26848.1"/>
    </source>
</evidence>
<accession>A0ABQ2PMM6</accession>
<sequence>MGVIKSLLRWGVTQRAKLGALVSGNFDAARRIEPGVADAIGIAHPHSVARCG</sequence>
<gene>
    <name evidence="1" type="ORF">GCM10010971_26670</name>
</gene>
<organism evidence="1 2">
    <name type="scientific">Silvimonas amylolytica</name>
    <dbReference type="NCBI Taxonomy" id="449663"/>
    <lineage>
        <taxon>Bacteria</taxon>
        <taxon>Pseudomonadati</taxon>
        <taxon>Pseudomonadota</taxon>
        <taxon>Betaproteobacteria</taxon>
        <taxon>Neisseriales</taxon>
        <taxon>Chitinibacteraceae</taxon>
        <taxon>Silvimonas</taxon>
    </lineage>
</organism>
<reference evidence="2" key="1">
    <citation type="journal article" date="2019" name="Int. J. Syst. Evol. Microbiol.">
        <title>The Global Catalogue of Microorganisms (GCM) 10K type strain sequencing project: providing services to taxonomists for standard genome sequencing and annotation.</title>
        <authorList>
            <consortium name="The Broad Institute Genomics Platform"/>
            <consortium name="The Broad Institute Genome Sequencing Center for Infectious Disease"/>
            <person name="Wu L."/>
            <person name="Ma J."/>
        </authorList>
    </citation>
    <scope>NUCLEOTIDE SEQUENCE [LARGE SCALE GENOMIC DNA]</scope>
    <source>
        <strain evidence="2">CGMCC 1.8860</strain>
    </source>
</reference>
<proteinExistence type="predicted"/>
<keyword evidence="2" id="KW-1185">Reference proteome</keyword>
<comment type="caution">
    <text evidence="1">The sequence shown here is derived from an EMBL/GenBank/DDBJ whole genome shotgun (WGS) entry which is preliminary data.</text>
</comment>
<name>A0ABQ2PMM6_9NEIS</name>